<dbReference type="Proteomes" id="UP000728032">
    <property type="component" value="Unassembled WGS sequence"/>
</dbReference>
<organism evidence="11">
    <name type="scientific">Oppiella nova</name>
    <dbReference type="NCBI Taxonomy" id="334625"/>
    <lineage>
        <taxon>Eukaryota</taxon>
        <taxon>Metazoa</taxon>
        <taxon>Ecdysozoa</taxon>
        <taxon>Arthropoda</taxon>
        <taxon>Chelicerata</taxon>
        <taxon>Arachnida</taxon>
        <taxon>Acari</taxon>
        <taxon>Acariformes</taxon>
        <taxon>Sarcoptiformes</taxon>
        <taxon>Oribatida</taxon>
        <taxon>Brachypylina</taxon>
        <taxon>Oppioidea</taxon>
        <taxon>Oppiidae</taxon>
        <taxon>Oppiella</taxon>
    </lineage>
</organism>
<dbReference type="PANTHER" id="PTHR13587:SF7">
    <property type="entry name" value="INTEGRATOR COMPLEX SUBUNIT 3"/>
    <property type="match status" value="1"/>
</dbReference>
<feature type="domain" description="Integrator complex subunit 3 N-terminal" evidence="9">
    <location>
        <begin position="61"/>
        <end position="415"/>
    </location>
</feature>
<dbReference type="GO" id="GO:0005737">
    <property type="term" value="C:cytoplasm"/>
    <property type="evidence" value="ECO:0007669"/>
    <property type="project" value="UniProtKB-SubCell"/>
</dbReference>
<feature type="region of interest" description="Disordered" evidence="8">
    <location>
        <begin position="435"/>
        <end position="462"/>
    </location>
</feature>
<evidence type="ECO:0000256" key="1">
    <source>
        <dbReference type="ARBA" id="ARBA00004123"/>
    </source>
</evidence>
<evidence type="ECO:0000313" key="12">
    <source>
        <dbReference type="Proteomes" id="UP000728032"/>
    </source>
</evidence>
<evidence type="ECO:0000256" key="6">
    <source>
        <dbReference type="ARBA" id="ARBA00032741"/>
    </source>
</evidence>
<feature type="compositionally biased region" description="Low complexity" evidence="8">
    <location>
        <begin position="1113"/>
        <end position="1126"/>
    </location>
</feature>
<dbReference type="PANTHER" id="PTHR13587">
    <property type="entry name" value="INTEGRATOR COMPLEX SUBUNIT 3"/>
    <property type="match status" value="1"/>
</dbReference>
<feature type="region of interest" description="Disordered" evidence="8">
    <location>
        <begin position="1092"/>
        <end position="1156"/>
    </location>
</feature>
<dbReference type="AlphaFoldDB" id="A0A7R9Q8T0"/>
<dbReference type="InterPro" id="IPR019333">
    <property type="entry name" value="INTS3_N"/>
</dbReference>
<evidence type="ECO:0000256" key="3">
    <source>
        <dbReference type="ARBA" id="ARBA00006130"/>
    </source>
</evidence>
<comment type="similarity">
    <text evidence="3">Belongs to the Integrator subunit 3 family.</text>
</comment>
<dbReference type="EMBL" id="CAJPVJ010000024">
    <property type="protein sequence ID" value="CAG2158708.1"/>
    <property type="molecule type" value="Genomic_DNA"/>
</dbReference>
<dbReference type="Pfam" id="PF10189">
    <property type="entry name" value="Ints3_N"/>
    <property type="match status" value="1"/>
</dbReference>
<gene>
    <name evidence="11" type="ORF">ONB1V03_LOCUS419</name>
</gene>
<dbReference type="EMBL" id="OC914849">
    <property type="protein sequence ID" value="CAD7636785.1"/>
    <property type="molecule type" value="Genomic_DNA"/>
</dbReference>
<evidence type="ECO:0000259" key="10">
    <source>
        <dbReference type="Pfam" id="PF24566"/>
    </source>
</evidence>
<sequence length="1156" mass="132218">MMDANKHSIHKLFLFSPIDAKDDIEEKYERCLLFVQNLINGKSEKEGHEELTSTAIKSTTSHEDVCIGLVVTILTDSSSAQRHYRDLTYVTRDGMTYVLNVLNQIACDKYHKLHDSSRNQLIWILKEMIKTSVTGTDGLVMNLLRQIIGGDISPKNVWLIETLLDILVESRQWLEQISFLVASVVYTYLRLIGDHSNPLLVKLKQKEVDFCSSLLRERFADCIPIGRDLVRLLQNVARIPEFEKIWRDLFSNPTVFAPNFGGIHQLMKIRTSRRFFQSRLTPDMERKIVFLTSQVKFGQQKRYQDWFQRQYLSTPESQTLRCDVIRFICGVIHPSNELLCSDIIPRWAVIGWLLTTCTSSVAASNAKLSLFYDWLFFDAERDNIMNIEPAILVMYHSIRSHPAITATLLDFLFDVNHTRDQYSIIGEDGGCLNHNSNANESKFSDDEEEPVPKKPKRTKKEREVKVEINETKNGDKVMPPKAKENNALSLESSALSKSDLMTQIEQMNGEDMRSCLIRLYEDKDNESRCEAMEQLVQFVMQDEDNDQDMASNLTIILLCILEDDLSKKVFPNRELRAMVRETFPEFCTTDGTAVDVNHTRDQYSIIGEDGGCLNHNSNANESKFSDDEEEPAPKKPKRTKKEREVKVEINETKNGDKVMPTKPKENNALSLESSALSKSDLMTQIEQMNGEDMRSCLIRLYEDKDNESRCEAMEQLVQFVMQDEDNDQDMASNLTIILLCILEDDLSKKVFPSNSYCVDEEELEDSIGTPLFVMFRNLCQTAEEDPNRIPLLNLLAEMGANNSRIGYSMIYYLKASKSLDNRMSSYREYVRALGKDLTGCLLSDLKSCQSDDVNMFCYLIPDIYTQFSNIAIGNSDLLNLIVSCIDSSQLQDLISHVMNGTLKMFRKDSLLSLLNASLEWETIEQYYLWQLLTAHDIPIEQIIPILPKLEYNSHAEALTNIMLYLQRESPTSNLIKHIMSRESKSNDCFVVSVLNYWSQNYSDKLSELISSYLTTKVSSPTKRTKRNANNNKVQISSNVELILAHLDQLRQRNKNLNFFNSETMQTTLVQLQSIASDTQKTKYSDLLALAEELDPKPTPKRGAKNSKAKTKFSSVSNANNDSNTDSDSSEEEIPLVKQQKTANSRKKRKQIGSDSD</sequence>
<dbReference type="GO" id="GO:0005634">
    <property type="term" value="C:nucleus"/>
    <property type="evidence" value="ECO:0007669"/>
    <property type="project" value="UniProtKB-SubCell"/>
</dbReference>
<comment type="function">
    <text evidence="7">Component of the integrator complex, a multiprotein complex that terminates RNA polymerase II (Pol II) transcription in the promoter-proximal region of genes. The integrator complex provides a quality checkpoint during transcription elongation by driving premature transcription termination of transcripts that are unfavorably configured for transcriptional elongation: the complex terminates transcription by (1) catalyzing dephosphorylation of the C-terminal domain (CTD) of Pol II subunit Polr2A/Rbp1 and Spt5, and (2) degrading the exiting nascent RNA transcript via endonuclease activity. The integrator complex is also involved in the 3'-end processing of the U7 snRNA, and also the spliceosomal snRNAs U1, U2, U4 and U5.</text>
</comment>
<dbReference type="InterPro" id="IPR056518">
    <property type="entry name" value="HEAT_Ints3_C"/>
</dbReference>
<evidence type="ECO:0000256" key="4">
    <source>
        <dbReference type="ARBA" id="ARBA00022490"/>
    </source>
</evidence>
<comment type="subcellular location">
    <subcellularLocation>
        <location evidence="2">Cytoplasm</location>
    </subcellularLocation>
    <subcellularLocation>
        <location evidence="1">Nucleus</location>
    </subcellularLocation>
</comment>
<name>A0A7R9Q8T0_9ACAR</name>
<dbReference type="OrthoDB" id="2021145at2759"/>
<evidence type="ECO:0000256" key="5">
    <source>
        <dbReference type="ARBA" id="ARBA00023242"/>
    </source>
</evidence>
<evidence type="ECO:0000259" key="9">
    <source>
        <dbReference type="Pfam" id="PF10189"/>
    </source>
</evidence>
<keyword evidence="12" id="KW-1185">Reference proteome</keyword>
<keyword evidence="5" id="KW-0539">Nucleus</keyword>
<evidence type="ECO:0000256" key="2">
    <source>
        <dbReference type="ARBA" id="ARBA00004496"/>
    </source>
</evidence>
<feature type="domain" description="Ints3-like C-terminal" evidence="10">
    <location>
        <begin position="697"/>
        <end position="1090"/>
    </location>
</feature>
<keyword evidence="4" id="KW-0963">Cytoplasm</keyword>
<accession>A0A7R9Q8T0</accession>
<reference evidence="11" key="1">
    <citation type="submission" date="2020-11" db="EMBL/GenBank/DDBJ databases">
        <authorList>
            <person name="Tran Van P."/>
        </authorList>
    </citation>
    <scope>NUCLEOTIDE SEQUENCE</scope>
</reference>
<evidence type="ECO:0000256" key="7">
    <source>
        <dbReference type="ARBA" id="ARBA00054331"/>
    </source>
</evidence>
<feature type="region of interest" description="Disordered" evidence="8">
    <location>
        <begin position="609"/>
        <end position="645"/>
    </location>
</feature>
<dbReference type="Pfam" id="PF24566">
    <property type="entry name" value="HEAT_Ints3_C"/>
    <property type="match status" value="2"/>
</dbReference>
<feature type="compositionally biased region" description="Basic residues" evidence="8">
    <location>
        <begin position="1098"/>
        <end position="1110"/>
    </location>
</feature>
<dbReference type="InterPro" id="IPR045334">
    <property type="entry name" value="INTS3"/>
</dbReference>
<evidence type="ECO:0000256" key="8">
    <source>
        <dbReference type="SAM" id="MobiDB-lite"/>
    </source>
</evidence>
<evidence type="ECO:0000313" key="11">
    <source>
        <dbReference type="EMBL" id="CAD7636785.1"/>
    </source>
</evidence>
<protein>
    <recommendedName>
        <fullName evidence="6">SOSS complex subunit A homolog</fullName>
    </recommendedName>
</protein>
<proteinExistence type="inferred from homology"/>
<feature type="domain" description="Ints3-like C-terminal" evidence="10">
    <location>
        <begin position="516"/>
        <end position="573"/>
    </location>
</feature>